<organism evidence="1 2">
    <name type="scientific">Phytophthora nicotianae P1976</name>
    <dbReference type="NCBI Taxonomy" id="1317066"/>
    <lineage>
        <taxon>Eukaryota</taxon>
        <taxon>Sar</taxon>
        <taxon>Stramenopiles</taxon>
        <taxon>Oomycota</taxon>
        <taxon>Peronosporomycetes</taxon>
        <taxon>Peronosporales</taxon>
        <taxon>Peronosporaceae</taxon>
        <taxon>Phytophthora</taxon>
    </lineage>
</organism>
<name>A0A080YYG9_PHYNI</name>
<proteinExistence type="predicted"/>
<dbReference type="EMBL" id="ANJA01004105">
    <property type="protein sequence ID" value="ETO59430.1"/>
    <property type="molecule type" value="Genomic_DNA"/>
</dbReference>
<dbReference type="AlphaFoldDB" id="A0A080YYG9"/>
<gene>
    <name evidence="1" type="ORF">F444_22215</name>
</gene>
<protein>
    <submittedName>
        <fullName evidence="1">Uncharacterized protein</fullName>
    </submittedName>
</protein>
<evidence type="ECO:0000313" key="2">
    <source>
        <dbReference type="Proteomes" id="UP000028582"/>
    </source>
</evidence>
<accession>A0A080YYG9</accession>
<sequence length="59" mass="6321">LFKSATIVNGSANCMNARKIFILPIATRTLSGRKINYAPGVDISMLALGTKVLNRKSAI</sequence>
<comment type="caution">
    <text evidence="1">The sequence shown here is derived from an EMBL/GenBank/DDBJ whole genome shotgun (WGS) entry which is preliminary data.</text>
</comment>
<dbReference type="Proteomes" id="UP000028582">
    <property type="component" value="Unassembled WGS sequence"/>
</dbReference>
<feature type="non-terminal residue" evidence="1">
    <location>
        <position position="1"/>
    </location>
</feature>
<reference evidence="1 2" key="1">
    <citation type="submission" date="2013-11" db="EMBL/GenBank/DDBJ databases">
        <title>The Genome Sequence of Phytophthora parasitica P1976.</title>
        <authorList>
            <consortium name="The Broad Institute Genomics Platform"/>
            <person name="Russ C."/>
            <person name="Tyler B."/>
            <person name="Panabieres F."/>
            <person name="Shan W."/>
            <person name="Tripathy S."/>
            <person name="Grunwald N."/>
            <person name="Machado M."/>
            <person name="Johnson C.S."/>
            <person name="Walker B."/>
            <person name="Young S."/>
            <person name="Zeng Q."/>
            <person name="Gargeya S."/>
            <person name="Fitzgerald M."/>
            <person name="Haas B."/>
            <person name="Abouelleil A."/>
            <person name="Allen A.W."/>
            <person name="Alvarado L."/>
            <person name="Arachchi H.M."/>
            <person name="Berlin A.M."/>
            <person name="Chapman S.B."/>
            <person name="Gainer-Dewar J."/>
            <person name="Goldberg J."/>
            <person name="Griggs A."/>
            <person name="Gujja S."/>
            <person name="Hansen M."/>
            <person name="Howarth C."/>
            <person name="Imamovic A."/>
            <person name="Ireland A."/>
            <person name="Larimer J."/>
            <person name="McCowan C."/>
            <person name="Murphy C."/>
            <person name="Pearson M."/>
            <person name="Poon T.W."/>
            <person name="Priest M."/>
            <person name="Roberts A."/>
            <person name="Saif S."/>
            <person name="Shea T."/>
            <person name="Sisk P."/>
            <person name="Sykes S."/>
            <person name="Wortman J."/>
            <person name="Nusbaum C."/>
            <person name="Birren B."/>
        </authorList>
    </citation>
    <scope>NUCLEOTIDE SEQUENCE [LARGE SCALE GENOMIC DNA]</scope>
    <source>
        <strain evidence="1 2">P1976</strain>
    </source>
</reference>
<evidence type="ECO:0000313" key="1">
    <source>
        <dbReference type="EMBL" id="ETO59430.1"/>
    </source>
</evidence>